<feature type="transmembrane region" description="Helical" evidence="1">
    <location>
        <begin position="20"/>
        <end position="38"/>
    </location>
</feature>
<keyword evidence="3" id="KW-1185">Reference proteome</keyword>
<dbReference type="Proteomes" id="UP001179647">
    <property type="component" value="Chromosome"/>
</dbReference>
<keyword evidence="1" id="KW-0812">Transmembrane</keyword>
<sequence>MINYFKSECYRQVHNKRNWLFIPLPLIYVCLLFAYIWWRKVSLGNEVSGLSYTIYFELLNLALVMISGVFIAVDIEDEYEATKFNPILGHSKKMRILLGKEFFYSVVLLLTVFITSLIYISLHQVFLPLDKIYLLLFIETSCWLVITNASYLILYIVISYSLGIIGTVSSAVFFSIVSLILGGTNLGDSLWPYLPFAWGSRVVLLINQETDYIIRLVLIVGVGSLICQLVALTWFSKWEGRKQF</sequence>
<dbReference type="RefSeq" id="WP_275469823.1">
    <property type="nucleotide sequence ID" value="NZ_CP110232.1"/>
</dbReference>
<feature type="transmembrane region" description="Helical" evidence="1">
    <location>
        <begin position="132"/>
        <end position="157"/>
    </location>
</feature>
<keyword evidence="1" id="KW-1133">Transmembrane helix</keyword>
<evidence type="ECO:0000256" key="1">
    <source>
        <dbReference type="SAM" id="Phobius"/>
    </source>
</evidence>
<organism evidence="2 3">
    <name type="scientific">Vagococcus intermedius</name>
    <dbReference type="NCBI Taxonomy" id="2991418"/>
    <lineage>
        <taxon>Bacteria</taxon>
        <taxon>Bacillati</taxon>
        <taxon>Bacillota</taxon>
        <taxon>Bacilli</taxon>
        <taxon>Lactobacillales</taxon>
        <taxon>Enterococcaceae</taxon>
        <taxon>Vagococcus</taxon>
    </lineage>
</organism>
<reference evidence="2" key="1">
    <citation type="submission" date="2022-10" db="EMBL/GenBank/DDBJ databases">
        <title>Vagococcus sp. isolated from poultry meat.</title>
        <authorList>
            <person name="Johansson P."/>
            <person name="Bjorkroth J."/>
        </authorList>
    </citation>
    <scope>NUCLEOTIDE SEQUENCE</scope>
    <source>
        <strain evidence="2">STAA11</strain>
    </source>
</reference>
<feature type="transmembrane region" description="Helical" evidence="1">
    <location>
        <begin position="212"/>
        <end position="235"/>
    </location>
</feature>
<feature type="transmembrane region" description="Helical" evidence="1">
    <location>
        <begin position="164"/>
        <end position="184"/>
    </location>
</feature>
<dbReference type="AlphaFoldDB" id="A0AAF0I8C8"/>
<evidence type="ECO:0000313" key="3">
    <source>
        <dbReference type="Proteomes" id="UP001179647"/>
    </source>
</evidence>
<protein>
    <recommendedName>
        <fullName evidence="4">Lantibiotic ABC transporter permease</fullName>
    </recommendedName>
</protein>
<gene>
    <name evidence="2" type="ORF">OL234_03685</name>
</gene>
<proteinExistence type="predicted"/>
<accession>A0AAF0I8C8</accession>
<dbReference type="KEGG" id="vie:OL234_03685"/>
<name>A0AAF0I8C8_9ENTE</name>
<evidence type="ECO:0000313" key="2">
    <source>
        <dbReference type="EMBL" id="WEG74024.1"/>
    </source>
</evidence>
<evidence type="ECO:0008006" key="4">
    <source>
        <dbReference type="Google" id="ProtNLM"/>
    </source>
</evidence>
<keyword evidence="1" id="KW-0472">Membrane</keyword>
<dbReference type="EMBL" id="CP110232">
    <property type="protein sequence ID" value="WEG74024.1"/>
    <property type="molecule type" value="Genomic_DNA"/>
</dbReference>
<feature type="transmembrane region" description="Helical" evidence="1">
    <location>
        <begin position="50"/>
        <end position="73"/>
    </location>
</feature>
<feature type="transmembrane region" description="Helical" evidence="1">
    <location>
        <begin position="102"/>
        <end position="120"/>
    </location>
</feature>